<dbReference type="GO" id="GO:0044550">
    <property type="term" value="P:secondary metabolite biosynthetic process"/>
    <property type="evidence" value="ECO:0007669"/>
    <property type="project" value="UniProtKB-ARBA"/>
</dbReference>
<evidence type="ECO:0000256" key="4">
    <source>
        <dbReference type="ARBA" id="ARBA00023004"/>
    </source>
</evidence>
<dbReference type="InterPro" id="IPR001128">
    <property type="entry name" value="Cyt_P450"/>
</dbReference>
<keyword evidence="6" id="KW-0812">Transmembrane</keyword>
<evidence type="ECO:0000256" key="6">
    <source>
        <dbReference type="SAM" id="Phobius"/>
    </source>
</evidence>
<feature type="transmembrane region" description="Helical" evidence="6">
    <location>
        <begin position="621"/>
        <end position="639"/>
    </location>
</feature>
<dbReference type="PANTHER" id="PTHR24296">
    <property type="entry name" value="CYTOCHROME P450"/>
    <property type="match status" value="1"/>
</dbReference>
<dbReference type="EMBL" id="JACGCM010001165">
    <property type="protein sequence ID" value="KAF6160299.1"/>
    <property type="molecule type" value="Genomic_DNA"/>
</dbReference>
<accession>A0A7J7MZD0</accession>
<dbReference type="SUPFAM" id="SSF48264">
    <property type="entry name" value="Cytochrome P450"/>
    <property type="match status" value="3"/>
</dbReference>
<keyword evidence="6" id="KW-1133">Transmembrane helix</keyword>
<dbReference type="PRINTS" id="PR00385">
    <property type="entry name" value="P450"/>
</dbReference>
<evidence type="ECO:0000256" key="5">
    <source>
        <dbReference type="PIRSR" id="PIRSR602401-1"/>
    </source>
</evidence>
<evidence type="ECO:0000313" key="7">
    <source>
        <dbReference type="EMBL" id="KAF6160299.1"/>
    </source>
</evidence>
<comment type="caution">
    <text evidence="7">The sequence shown here is derived from an EMBL/GenBank/DDBJ whole genome shotgun (WGS) entry which is preliminary data.</text>
</comment>
<evidence type="ECO:0008006" key="9">
    <source>
        <dbReference type="Google" id="ProtNLM"/>
    </source>
</evidence>
<keyword evidence="3" id="KW-0560">Oxidoreductase</keyword>
<evidence type="ECO:0000256" key="1">
    <source>
        <dbReference type="ARBA" id="ARBA00010617"/>
    </source>
</evidence>
<evidence type="ECO:0000313" key="8">
    <source>
        <dbReference type="Proteomes" id="UP000541444"/>
    </source>
</evidence>
<feature type="binding site" description="axial binding residue" evidence="5">
    <location>
        <position position="541"/>
    </location>
    <ligand>
        <name>heme</name>
        <dbReference type="ChEBI" id="CHEBI:30413"/>
    </ligand>
    <ligandPart>
        <name>Fe</name>
        <dbReference type="ChEBI" id="CHEBI:18248"/>
    </ligandPart>
</feature>
<keyword evidence="4 5" id="KW-0408">Iron</keyword>
<dbReference type="InterPro" id="IPR036396">
    <property type="entry name" value="Cyt_P450_sf"/>
</dbReference>
<protein>
    <recommendedName>
        <fullName evidence="9">Cytochrome P450</fullName>
    </recommendedName>
</protein>
<keyword evidence="6" id="KW-0472">Membrane</keyword>
<keyword evidence="8" id="KW-1185">Reference proteome</keyword>
<dbReference type="Proteomes" id="UP000541444">
    <property type="component" value="Unassembled WGS sequence"/>
</dbReference>
<dbReference type="GO" id="GO:0005506">
    <property type="term" value="F:iron ion binding"/>
    <property type="evidence" value="ECO:0007669"/>
    <property type="project" value="InterPro"/>
</dbReference>
<dbReference type="InterPro" id="IPR002401">
    <property type="entry name" value="Cyt_P450_E_grp-I"/>
</dbReference>
<dbReference type="Gene3D" id="1.10.630.10">
    <property type="entry name" value="Cytochrome P450"/>
    <property type="match status" value="3"/>
</dbReference>
<dbReference type="GO" id="GO:0016705">
    <property type="term" value="F:oxidoreductase activity, acting on paired donors, with incorporation or reduction of molecular oxygen"/>
    <property type="evidence" value="ECO:0007669"/>
    <property type="project" value="InterPro"/>
</dbReference>
<comment type="cofactor">
    <cofactor evidence="5">
        <name>heme</name>
        <dbReference type="ChEBI" id="CHEBI:30413"/>
    </cofactor>
</comment>
<evidence type="ECO:0000256" key="2">
    <source>
        <dbReference type="ARBA" id="ARBA00022723"/>
    </source>
</evidence>
<keyword evidence="5" id="KW-0349">Heme</keyword>
<dbReference type="Pfam" id="PF00067">
    <property type="entry name" value="p450"/>
    <property type="match status" value="3"/>
</dbReference>
<proteinExistence type="inferred from homology"/>
<comment type="similarity">
    <text evidence="1">Belongs to the cytochrome P450 family.</text>
</comment>
<dbReference type="AlphaFoldDB" id="A0A7J7MZD0"/>
<dbReference type="GO" id="GO:0020037">
    <property type="term" value="F:heme binding"/>
    <property type="evidence" value="ECO:0007669"/>
    <property type="project" value="InterPro"/>
</dbReference>
<sequence length="928" mass="106474">MFVTNPNQLEFLASGLAAQHKVWYFSSNNPTQSEIFIVNPLNVEHVLKTNFSNYRMANNGLYGYEEMLMECTLDSIFKVGFGIELNSLSGSGEVGNKFAHAFAEANVDVFWRFGHKREQMKMAKGNDRKSAVKDDILPDGLRVKKGDGIIYVPYAMGRMTFIWSEDAEDFRPDRWIVNGVFQLESPFKFSAFQGLYGHVVMMDLFGDGIFAVDGDKWRHQRKLASHEFSTKVLRDFSSLVFFANATKLVEKVSDAATSNMLIDLQEVLMKSTLDSIFKVGFEIEINSLSLSDEGGIKFARLSTIIKRVLNIGSETILKRDIKVIDNYVLPFIGRKREQMKTVKGNKWTKEDILLRFLVESEKDPENMTDKYLRDVILSLLIAGRDTTANTLTWFFYMLCKHSFVQEKVFQEIREATKGIGSLSIDEFMKLVTEDVLDSMQYLQAALPETLRIYPPVASDRKSAVNDDILPDRFKVKKGDNSICTLRNGKDGIYLGRRCRGFPARKTDLKWSFPSRKPFQIYRFSVTETELGFDVQAGPRICLGKEFAYRQMKIFAVFLLNFFKFKLATNKLKLNIEQCSLFTRITGFSCLPLTEKMSYNHSLLANNLLKKLAMEHLLLQPWISLAGTVLAILVVALYAFRVLRRRSSKKYHPIAGTIFNQLLNFKRLHHYMTDLAFKYKTYRLLGPFRSEVYTSDPANVEYILKTNFENYGKDLFMKSTLDSIFKVAFGVELDSMCGSNEEGTKFANAFDDSSAMTLCLYKKKWAKCSKKVRASVWCIGQIRVSTHATWLLSSNQHLVMQQDAKICFSDDILPDGFNVSKGNMVSYQPYAMGRMKYIWGDDAEDFRPERWLNDEGFFQSESPFKFTAFQAGPPICLGKEFAYRQMKIFFAVVLAHFTFSPSDNKKDVNYRTMINLHIDGGLHLRAFHR</sequence>
<reference evidence="7 8" key="1">
    <citation type="journal article" date="2020" name="IScience">
        <title>Genome Sequencing of the Endangered Kingdonia uniflora (Circaeasteraceae, Ranunculales) Reveals Potential Mechanisms of Evolutionary Specialization.</title>
        <authorList>
            <person name="Sun Y."/>
            <person name="Deng T."/>
            <person name="Zhang A."/>
            <person name="Moore M.J."/>
            <person name="Landis J.B."/>
            <person name="Lin N."/>
            <person name="Zhang H."/>
            <person name="Zhang X."/>
            <person name="Huang J."/>
            <person name="Zhang X."/>
            <person name="Sun H."/>
            <person name="Wang H."/>
        </authorList>
    </citation>
    <scope>NUCLEOTIDE SEQUENCE [LARGE SCALE GENOMIC DNA]</scope>
    <source>
        <strain evidence="7">TB1705</strain>
        <tissue evidence="7">Leaf</tissue>
    </source>
</reference>
<organism evidence="7 8">
    <name type="scientific">Kingdonia uniflora</name>
    <dbReference type="NCBI Taxonomy" id="39325"/>
    <lineage>
        <taxon>Eukaryota</taxon>
        <taxon>Viridiplantae</taxon>
        <taxon>Streptophyta</taxon>
        <taxon>Embryophyta</taxon>
        <taxon>Tracheophyta</taxon>
        <taxon>Spermatophyta</taxon>
        <taxon>Magnoliopsida</taxon>
        <taxon>Ranunculales</taxon>
        <taxon>Circaeasteraceae</taxon>
        <taxon>Kingdonia</taxon>
    </lineage>
</organism>
<dbReference type="GO" id="GO:0004497">
    <property type="term" value="F:monooxygenase activity"/>
    <property type="evidence" value="ECO:0007669"/>
    <property type="project" value="InterPro"/>
</dbReference>
<evidence type="ECO:0000256" key="3">
    <source>
        <dbReference type="ARBA" id="ARBA00023002"/>
    </source>
</evidence>
<dbReference type="PRINTS" id="PR00463">
    <property type="entry name" value="EP450I"/>
</dbReference>
<name>A0A7J7MZD0_9MAGN</name>
<gene>
    <name evidence="7" type="ORF">GIB67_019068</name>
</gene>
<keyword evidence="2 5" id="KW-0479">Metal-binding</keyword>